<protein>
    <submittedName>
        <fullName evidence="2">Uncharacterized protein</fullName>
    </submittedName>
</protein>
<evidence type="ECO:0000256" key="1">
    <source>
        <dbReference type="SAM" id="Phobius"/>
    </source>
</evidence>
<organism evidence="2 3">
    <name type="scientific">Siminovitchia sediminis</name>
    <dbReference type="NCBI Taxonomy" id="1274353"/>
    <lineage>
        <taxon>Bacteria</taxon>
        <taxon>Bacillati</taxon>
        <taxon>Bacillota</taxon>
        <taxon>Bacilli</taxon>
        <taxon>Bacillales</taxon>
        <taxon>Bacillaceae</taxon>
        <taxon>Siminovitchia</taxon>
    </lineage>
</organism>
<keyword evidence="1" id="KW-0472">Membrane</keyword>
<feature type="transmembrane region" description="Helical" evidence="1">
    <location>
        <begin position="71"/>
        <end position="90"/>
    </location>
</feature>
<proteinExistence type="predicted"/>
<gene>
    <name evidence="2" type="ORF">ACFSCZ_10785</name>
</gene>
<evidence type="ECO:0000313" key="3">
    <source>
        <dbReference type="Proteomes" id="UP001597301"/>
    </source>
</evidence>
<sequence length="118" mass="13134">MNKNIQKIGGWVSFFLAIGLFVLQIVFLFLHARFQVEYSDGRFFYLINIFSTVFLGLAILLLTQIGKKQRLFGGVAIASCVLANGILLAVDVAKTRNIISISPNFKHVVSIKENKKTG</sequence>
<dbReference type="EMBL" id="JBHUEO010000029">
    <property type="protein sequence ID" value="MFD1707217.1"/>
    <property type="molecule type" value="Genomic_DNA"/>
</dbReference>
<comment type="caution">
    <text evidence="2">The sequence shown here is derived from an EMBL/GenBank/DDBJ whole genome shotgun (WGS) entry which is preliminary data.</text>
</comment>
<feature type="transmembrane region" description="Helical" evidence="1">
    <location>
        <begin position="43"/>
        <end position="65"/>
    </location>
</feature>
<reference evidence="3" key="1">
    <citation type="journal article" date="2019" name="Int. J. Syst. Evol. Microbiol.">
        <title>The Global Catalogue of Microorganisms (GCM) 10K type strain sequencing project: providing services to taxonomists for standard genome sequencing and annotation.</title>
        <authorList>
            <consortium name="The Broad Institute Genomics Platform"/>
            <consortium name="The Broad Institute Genome Sequencing Center for Infectious Disease"/>
            <person name="Wu L."/>
            <person name="Ma J."/>
        </authorList>
    </citation>
    <scope>NUCLEOTIDE SEQUENCE [LARGE SCALE GENOMIC DNA]</scope>
    <source>
        <strain evidence="3">CGMCC 1.12295</strain>
    </source>
</reference>
<keyword evidence="1" id="KW-1133">Transmembrane helix</keyword>
<name>A0ABW4KJI5_9BACI</name>
<accession>A0ABW4KJI5</accession>
<dbReference type="RefSeq" id="WP_380773941.1">
    <property type="nucleotide sequence ID" value="NZ_JBHUEO010000029.1"/>
</dbReference>
<evidence type="ECO:0000313" key="2">
    <source>
        <dbReference type="EMBL" id="MFD1707217.1"/>
    </source>
</evidence>
<dbReference type="Proteomes" id="UP001597301">
    <property type="component" value="Unassembled WGS sequence"/>
</dbReference>
<feature type="transmembrane region" description="Helical" evidence="1">
    <location>
        <begin position="12"/>
        <end position="31"/>
    </location>
</feature>
<keyword evidence="1" id="KW-0812">Transmembrane</keyword>
<keyword evidence="3" id="KW-1185">Reference proteome</keyword>